<feature type="compositionally biased region" description="Polar residues" evidence="1">
    <location>
        <begin position="893"/>
        <end position="903"/>
    </location>
</feature>
<feature type="region of interest" description="Disordered" evidence="1">
    <location>
        <begin position="845"/>
        <end position="920"/>
    </location>
</feature>
<feature type="region of interest" description="Disordered" evidence="1">
    <location>
        <begin position="604"/>
        <end position="698"/>
    </location>
</feature>
<feature type="region of interest" description="Disordered" evidence="1">
    <location>
        <begin position="1"/>
        <end position="102"/>
    </location>
</feature>
<evidence type="ECO:0000313" key="2">
    <source>
        <dbReference type="EMBL" id="CAK9226164.1"/>
    </source>
</evidence>
<reference evidence="2" key="1">
    <citation type="submission" date="2024-02" db="EMBL/GenBank/DDBJ databases">
        <authorList>
            <consortium name="ELIXIR-Norway"/>
            <consortium name="Elixir Norway"/>
        </authorList>
    </citation>
    <scope>NUCLEOTIDE SEQUENCE</scope>
</reference>
<sequence length="920" mass="99027">MSEGGDRKASERKVSEGGDRKASEKKVSEDRKASERKVSEGVDKKASESKLSEGGDRKASEVKNEGGGAKKEAAGEEGDKNAKTTEAKKEGGEVKKEGGEVKKAAAEVKQAAAEVRKAAAEVKKAEDEDVAIIRSVLSVQHVPVVATMAWDKLQFLLGSLCDRISSQATRLEKAEEQGKNLANFKDELNLLWYKMDADLQELDADFTAKEARDSGLSPQEMTEKIKNLEAQLEAFRELMQQVTKAQTADLEAIQKAQRILRSDLEAKPVARGEDNDGITELQKRLERKADVDTVEQLLRGSTKTKEGLEALAKAIDELKRGIRRSSRTSIKMDEPILPTGGDLVSEPTDAGLLDARCKKVEDQLQMLDKKLSAKADRSSIDDLQFKIASTGGAGGKEDQSKSDSSGMKDLIAKKADRNEMLELLKTSSATQVESLDKLYKELKERLNILGSSVTALAERSDLAVLLAKRAEQIAHPVAAMQVGGPPEDEEIQFVVNEHANRIMVYADMLLQLQVVLASKADNTALAALRESVEKQRGGDAKVALEGITDTIKSHEKMLMKLLEDVGVLGKGVLIMSGHDVESLPTSPTSTTAVVEGKTLAPACAPPPTLAPAPLPATTPTTAPTPAPAPTPAIAPTPEPTLAPAPAPTLAPPFTPDGNTAEMSLERPFSPQMRSSAAPGSPRRPTRMAGSTRTSPQRGSAIRITNVSDAAQAVSQSKYHDTLGVLEEALNARKIEPKENVAVLRKLVIEVEKMAIELENNLALLDSLEQSKADKLDLQALTKLVKDRLKAMDNAMLSGKPLLGFKCMSCDHNLDKLNPIRASHIPTGVMPRSFLSMLSAERIFSQDKRDASPPRTPPTTPPHEWAGEKVYSTQKGGGAGQGDNGIRSKDRKSVSSWGSGSPYNATLPRRVSSAGHKESKA</sequence>
<feature type="compositionally biased region" description="Pro residues" evidence="1">
    <location>
        <begin position="604"/>
        <end position="654"/>
    </location>
</feature>
<protein>
    <recommendedName>
        <fullName evidence="4">Glutamine-rich protein 2</fullName>
    </recommendedName>
</protein>
<feature type="compositionally biased region" description="Polar residues" evidence="1">
    <location>
        <begin position="688"/>
        <end position="698"/>
    </location>
</feature>
<name>A0ABP0UQI4_9BRYO</name>
<keyword evidence="3" id="KW-1185">Reference proteome</keyword>
<evidence type="ECO:0000256" key="1">
    <source>
        <dbReference type="SAM" id="MobiDB-lite"/>
    </source>
</evidence>
<organism evidence="2 3">
    <name type="scientific">Sphagnum troendelagicum</name>
    <dbReference type="NCBI Taxonomy" id="128251"/>
    <lineage>
        <taxon>Eukaryota</taxon>
        <taxon>Viridiplantae</taxon>
        <taxon>Streptophyta</taxon>
        <taxon>Embryophyta</taxon>
        <taxon>Bryophyta</taxon>
        <taxon>Sphagnophytina</taxon>
        <taxon>Sphagnopsida</taxon>
        <taxon>Sphagnales</taxon>
        <taxon>Sphagnaceae</taxon>
        <taxon>Sphagnum</taxon>
    </lineage>
</organism>
<dbReference type="Proteomes" id="UP001497512">
    <property type="component" value="Chromosome 5"/>
</dbReference>
<evidence type="ECO:0000313" key="3">
    <source>
        <dbReference type="Proteomes" id="UP001497512"/>
    </source>
</evidence>
<proteinExistence type="predicted"/>
<dbReference type="EMBL" id="OZ019897">
    <property type="protein sequence ID" value="CAK9226164.1"/>
    <property type="molecule type" value="Genomic_DNA"/>
</dbReference>
<evidence type="ECO:0008006" key="4">
    <source>
        <dbReference type="Google" id="ProtNLM"/>
    </source>
</evidence>
<accession>A0ABP0UQI4</accession>
<gene>
    <name evidence="2" type="ORF">CSSPTR1EN2_LOCUS18102</name>
</gene>